<dbReference type="InterPro" id="IPR018060">
    <property type="entry name" value="HTH_AraC"/>
</dbReference>
<dbReference type="AlphaFoldDB" id="A0A1N6RUZ4"/>
<evidence type="ECO:0000256" key="4">
    <source>
        <dbReference type="ARBA" id="ARBA00037345"/>
    </source>
</evidence>
<dbReference type="InterPro" id="IPR050204">
    <property type="entry name" value="AraC_XylS_family_regulators"/>
</dbReference>
<dbReference type="InterPro" id="IPR020449">
    <property type="entry name" value="Tscrpt_reg_AraC-type_HTH"/>
</dbReference>
<dbReference type="Proteomes" id="UP000185841">
    <property type="component" value="Unassembled WGS sequence"/>
</dbReference>
<organism evidence="6 7">
    <name type="scientific">Aquipseudomonas alcaligenes</name>
    <name type="common">Pseudomonas alcaligenes</name>
    <dbReference type="NCBI Taxonomy" id="43263"/>
    <lineage>
        <taxon>Bacteria</taxon>
        <taxon>Pseudomonadati</taxon>
        <taxon>Pseudomonadota</taxon>
        <taxon>Gammaproteobacteria</taxon>
        <taxon>Pseudomonadales</taxon>
        <taxon>Pseudomonadaceae</taxon>
        <taxon>Aquipseudomonas</taxon>
    </lineage>
</organism>
<dbReference type="Gene3D" id="2.60.120.10">
    <property type="entry name" value="Jelly Rolls"/>
    <property type="match status" value="1"/>
</dbReference>
<evidence type="ECO:0000256" key="3">
    <source>
        <dbReference type="ARBA" id="ARBA00023163"/>
    </source>
</evidence>
<dbReference type="Pfam" id="PF12833">
    <property type="entry name" value="HTH_18"/>
    <property type="match status" value="1"/>
</dbReference>
<dbReference type="PANTHER" id="PTHR46796">
    <property type="entry name" value="HTH-TYPE TRANSCRIPTIONAL ACTIVATOR RHAS-RELATED"/>
    <property type="match status" value="1"/>
</dbReference>
<reference evidence="6 7" key="1">
    <citation type="submission" date="2017-01" db="EMBL/GenBank/DDBJ databases">
        <authorList>
            <person name="Mah S.A."/>
            <person name="Swanson W.J."/>
            <person name="Moy G.W."/>
            <person name="Vacquier V.D."/>
        </authorList>
    </citation>
    <scope>NUCLEOTIDE SEQUENCE [LARGE SCALE GENOMIC DNA]</scope>
    <source>
        <strain evidence="6 7">RU36E</strain>
    </source>
</reference>
<name>A0A1N6RUZ4_AQUAC</name>
<evidence type="ECO:0000256" key="2">
    <source>
        <dbReference type="ARBA" id="ARBA00023125"/>
    </source>
</evidence>
<dbReference type="InterPro" id="IPR009057">
    <property type="entry name" value="Homeodomain-like_sf"/>
</dbReference>
<keyword evidence="2" id="KW-0238">DNA-binding</keyword>
<keyword evidence="3" id="KW-0804">Transcription</keyword>
<accession>A0A1N6RUZ4</accession>
<comment type="function">
    <text evidence="4">Regulatory protein of the TOL plasmid xyl operons. XylS activates the xylXYZLTEGFJQKIH operon required for the degradation of toluene, m-xylene and p-xylene.</text>
</comment>
<dbReference type="PROSITE" id="PS01124">
    <property type="entry name" value="HTH_ARAC_FAMILY_2"/>
    <property type="match status" value="1"/>
</dbReference>
<dbReference type="PRINTS" id="PR00032">
    <property type="entry name" value="HTHARAC"/>
</dbReference>
<dbReference type="RefSeq" id="WP_076426175.1">
    <property type="nucleotide sequence ID" value="NZ_FTMP01000003.1"/>
</dbReference>
<dbReference type="SUPFAM" id="SSF51182">
    <property type="entry name" value="RmlC-like cupins"/>
    <property type="match status" value="1"/>
</dbReference>
<evidence type="ECO:0000313" key="6">
    <source>
        <dbReference type="EMBL" id="SIQ32694.1"/>
    </source>
</evidence>
<evidence type="ECO:0000256" key="1">
    <source>
        <dbReference type="ARBA" id="ARBA00023015"/>
    </source>
</evidence>
<dbReference type="PANTHER" id="PTHR46796:SF10">
    <property type="entry name" value="TRANSCRIPTIONAL ACTIVATOR FEAR"/>
    <property type="match status" value="1"/>
</dbReference>
<dbReference type="GO" id="GO:0003700">
    <property type="term" value="F:DNA-binding transcription factor activity"/>
    <property type="evidence" value="ECO:0007669"/>
    <property type="project" value="InterPro"/>
</dbReference>
<dbReference type="SMART" id="SM00342">
    <property type="entry name" value="HTH_ARAC"/>
    <property type="match status" value="1"/>
</dbReference>
<dbReference type="EMBL" id="FTMP01000003">
    <property type="protein sequence ID" value="SIQ32694.1"/>
    <property type="molecule type" value="Genomic_DNA"/>
</dbReference>
<protein>
    <submittedName>
        <fullName evidence="6">Transcriptional regulator, AraC family</fullName>
    </submittedName>
</protein>
<evidence type="ECO:0000313" key="7">
    <source>
        <dbReference type="Proteomes" id="UP000185841"/>
    </source>
</evidence>
<keyword evidence="1" id="KW-0805">Transcription regulation</keyword>
<dbReference type="GO" id="GO:0043565">
    <property type="term" value="F:sequence-specific DNA binding"/>
    <property type="evidence" value="ECO:0007669"/>
    <property type="project" value="InterPro"/>
</dbReference>
<dbReference type="InterPro" id="IPR014710">
    <property type="entry name" value="RmlC-like_jellyroll"/>
</dbReference>
<evidence type="ECO:0000259" key="5">
    <source>
        <dbReference type="PROSITE" id="PS01124"/>
    </source>
</evidence>
<sequence length="249" mass="26839">MSQLLSLRHYHHEQIAHSHDHAQLVFGLSGRLDFEVAGRGCQVSSMSLAVVPPATHHACASPLGSRCLVLDVPFDGWLQQRLGHHADSSRRLLDRPGRVQLTPAQSQLVNWLAASPINDEVIAQQGAALLLASLGNAGAQPLAAPGLPLAAIDAHIDRHCAHPLQVADLARLCGLSSARFHARFLAETGRTPMEHVRQRRLQLGRELLLSSHLPVGEVAARVGYASQSAFTAALAREFGLTPRQWRAGA</sequence>
<proteinExistence type="predicted"/>
<dbReference type="Gene3D" id="1.10.10.60">
    <property type="entry name" value="Homeodomain-like"/>
    <property type="match status" value="1"/>
</dbReference>
<gene>
    <name evidence="6" type="ORF">SAMN05878282_103192</name>
</gene>
<feature type="domain" description="HTH araC/xylS-type" evidence="5">
    <location>
        <begin position="150"/>
        <end position="248"/>
    </location>
</feature>
<dbReference type="InterPro" id="IPR011051">
    <property type="entry name" value="RmlC_Cupin_sf"/>
</dbReference>
<dbReference type="SUPFAM" id="SSF46689">
    <property type="entry name" value="Homeodomain-like"/>
    <property type="match status" value="2"/>
</dbReference>